<organism evidence="6 7">
    <name type="scientific">Marinagarivorans cellulosilyticus</name>
    <dbReference type="NCBI Taxonomy" id="2721545"/>
    <lineage>
        <taxon>Bacteria</taxon>
        <taxon>Pseudomonadati</taxon>
        <taxon>Pseudomonadota</taxon>
        <taxon>Gammaproteobacteria</taxon>
        <taxon>Cellvibrionales</taxon>
        <taxon>Cellvibrionaceae</taxon>
        <taxon>Marinagarivorans</taxon>
    </lineage>
</organism>
<dbReference type="InterPro" id="IPR002068">
    <property type="entry name" value="A-crystallin/Hsp20_dom"/>
</dbReference>
<dbReference type="InterPro" id="IPR008978">
    <property type="entry name" value="HSP20-like_chaperone"/>
</dbReference>
<dbReference type="CDD" id="cd06470">
    <property type="entry name" value="ACD_IbpA-B_like"/>
    <property type="match status" value="1"/>
</dbReference>
<protein>
    <submittedName>
        <fullName evidence="6">Molecular chaperone IbpA</fullName>
    </submittedName>
</protein>
<dbReference type="PANTHER" id="PTHR47062:SF1">
    <property type="entry name" value="SMALL HEAT SHOCK PROTEIN IBPA"/>
    <property type="match status" value="1"/>
</dbReference>
<keyword evidence="1" id="KW-0346">Stress response</keyword>
<feature type="domain" description="SHSP" evidence="5">
    <location>
        <begin position="30"/>
        <end position="140"/>
    </location>
</feature>
<accession>A0AAN1WE36</accession>
<dbReference type="Pfam" id="PF00011">
    <property type="entry name" value="HSP20"/>
    <property type="match status" value="1"/>
</dbReference>
<proteinExistence type="inferred from homology"/>
<dbReference type="PANTHER" id="PTHR47062">
    <property type="match status" value="1"/>
</dbReference>
<dbReference type="PROSITE" id="PS01031">
    <property type="entry name" value="SHSP"/>
    <property type="match status" value="1"/>
</dbReference>
<dbReference type="EMBL" id="AP023086">
    <property type="protein sequence ID" value="BCD95901.1"/>
    <property type="molecule type" value="Genomic_DNA"/>
</dbReference>
<comment type="similarity">
    <text evidence="2 3">Belongs to the small heat shock protein (HSP20) family.</text>
</comment>
<keyword evidence="7" id="KW-1185">Reference proteome</keyword>
<dbReference type="AlphaFoldDB" id="A0AAN1WE36"/>
<evidence type="ECO:0000259" key="5">
    <source>
        <dbReference type="PROSITE" id="PS01031"/>
    </source>
</evidence>
<dbReference type="Gene3D" id="2.60.40.790">
    <property type="match status" value="1"/>
</dbReference>
<feature type="region of interest" description="Disordered" evidence="4">
    <location>
        <begin position="138"/>
        <end position="168"/>
    </location>
</feature>
<evidence type="ECO:0000256" key="3">
    <source>
        <dbReference type="RuleBase" id="RU003616"/>
    </source>
</evidence>
<evidence type="ECO:0000256" key="2">
    <source>
        <dbReference type="PROSITE-ProRule" id="PRU00285"/>
    </source>
</evidence>
<evidence type="ECO:0000256" key="4">
    <source>
        <dbReference type="SAM" id="MobiDB-lite"/>
    </source>
</evidence>
<sequence length="168" mass="18448">MNSIDLTPLYRNSVGFDRLAALLDSTLKSDSVSTGYPPYNIEVLEENHYAITLALAGFAEEDLDIQVEKGVLTVRGKKTANKQATYLHQGIANRSFERKFNLADHIEVKGANLSNGLLTINLLKEVPEAMKPRSIPINHSTSRALENGEVVDAKTEGESISQKEHQAA</sequence>
<dbReference type="Proteomes" id="UP001320119">
    <property type="component" value="Chromosome"/>
</dbReference>
<dbReference type="RefSeq" id="WP_236985391.1">
    <property type="nucleotide sequence ID" value="NZ_AP023086.1"/>
</dbReference>
<feature type="compositionally biased region" description="Basic and acidic residues" evidence="4">
    <location>
        <begin position="151"/>
        <end position="168"/>
    </location>
</feature>
<evidence type="ECO:0000313" key="7">
    <source>
        <dbReference type="Proteomes" id="UP001320119"/>
    </source>
</evidence>
<evidence type="ECO:0000313" key="6">
    <source>
        <dbReference type="EMBL" id="BCD95901.1"/>
    </source>
</evidence>
<reference evidence="6 7" key="1">
    <citation type="journal article" date="2022" name="IScience">
        <title>An ultrasensitive nanofiber-based assay for enzymatic hydrolysis and deep-sea microbial degradation of cellulose.</title>
        <authorList>
            <person name="Tsudome M."/>
            <person name="Tachioka M."/>
            <person name="Miyazaki M."/>
            <person name="Uchimura K."/>
            <person name="Tsuda M."/>
            <person name="Takaki Y."/>
            <person name="Deguchi S."/>
        </authorList>
    </citation>
    <scope>NUCLEOTIDE SEQUENCE [LARGE SCALE GENOMIC DNA]</scope>
    <source>
        <strain evidence="6 7">GE09</strain>
    </source>
</reference>
<evidence type="ECO:0000256" key="1">
    <source>
        <dbReference type="ARBA" id="ARBA00023016"/>
    </source>
</evidence>
<dbReference type="SUPFAM" id="SSF49764">
    <property type="entry name" value="HSP20-like chaperones"/>
    <property type="match status" value="1"/>
</dbReference>
<dbReference type="InterPro" id="IPR037913">
    <property type="entry name" value="ACD_IbpA/B"/>
</dbReference>
<gene>
    <name evidence="6" type="ORF">MARGE09_P0100</name>
</gene>
<name>A0AAN1WE36_9GAMM</name>
<dbReference type="KEGG" id="marq:MARGE09_P0100"/>